<protein>
    <submittedName>
        <fullName evidence="2">TorF family putative porin</fullName>
    </submittedName>
</protein>
<gene>
    <name evidence="2" type="ORF">OIK42_15235</name>
</gene>
<organism evidence="2 3">
    <name type="scientific">Alteromonas gilva</name>
    <dbReference type="NCBI Taxonomy" id="2987522"/>
    <lineage>
        <taxon>Bacteria</taxon>
        <taxon>Pseudomonadati</taxon>
        <taxon>Pseudomonadota</taxon>
        <taxon>Gammaproteobacteria</taxon>
        <taxon>Alteromonadales</taxon>
        <taxon>Alteromonadaceae</taxon>
        <taxon>Alteromonas/Salinimonas group</taxon>
        <taxon>Alteromonas</taxon>
    </lineage>
</organism>
<evidence type="ECO:0000313" key="3">
    <source>
        <dbReference type="Proteomes" id="UP001218788"/>
    </source>
</evidence>
<dbReference type="RefSeq" id="WP_273641905.1">
    <property type="nucleotide sequence ID" value="NZ_JAQQXP010000002.1"/>
</dbReference>
<accession>A0ABT5L5G9</accession>
<proteinExistence type="predicted"/>
<dbReference type="Proteomes" id="UP001218788">
    <property type="component" value="Unassembled WGS sequence"/>
</dbReference>
<dbReference type="NCBIfam" id="TIGR02001">
    <property type="entry name" value="gcw_chp"/>
    <property type="match status" value="1"/>
</dbReference>
<dbReference type="EMBL" id="JAQQXP010000002">
    <property type="protein sequence ID" value="MDC8832112.1"/>
    <property type="molecule type" value="Genomic_DNA"/>
</dbReference>
<name>A0ABT5L5G9_9ALTE</name>
<sequence>MKFNKTLVTLAVVGSCLTSQAALADSFSANVSVANNYIWRGLTQTTNEPAVSGGIDYASDSGFYAGTWASNVQYGSDDVYSYEHDLYLGFAGESGDISYDFGYLYYNYDEEAGFDFGEIYGTVGYGGFSATLYVLANAEPDEGVDQDFGFGSTTYLSLDYGFALASGTEIGLHAGSHQGDFNEAFNGVPGDYRDFAVTVSNGGFAFMISTTDLDDAGPDATDNDSVKYTVSYSVDFEL</sequence>
<dbReference type="InterPro" id="IPR010239">
    <property type="entry name" value="CHP02001"/>
</dbReference>
<feature type="signal peptide" evidence="1">
    <location>
        <begin position="1"/>
        <end position="24"/>
    </location>
</feature>
<reference evidence="2 3" key="1">
    <citation type="submission" date="2022-10" db="EMBL/GenBank/DDBJ databases">
        <title>Alteromonas sp. chi3 Genome sequencing.</title>
        <authorList>
            <person name="Park S."/>
        </authorList>
    </citation>
    <scope>NUCLEOTIDE SEQUENCE [LARGE SCALE GENOMIC DNA]</scope>
    <source>
        <strain evidence="3">chi3</strain>
    </source>
</reference>
<comment type="caution">
    <text evidence="2">The sequence shown here is derived from an EMBL/GenBank/DDBJ whole genome shotgun (WGS) entry which is preliminary data.</text>
</comment>
<dbReference type="PROSITE" id="PS51257">
    <property type="entry name" value="PROKAR_LIPOPROTEIN"/>
    <property type="match status" value="1"/>
</dbReference>
<dbReference type="Pfam" id="PF09694">
    <property type="entry name" value="Gcw_chp"/>
    <property type="match status" value="1"/>
</dbReference>
<keyword evidence="3" id="KW-1185">Reference proteome</keyword>
<evidence type="ECO:0000256" key="1">
    <source>
        <dbReference type="SAM" id="SignalP"/>
    </source>
</evidence>
<feature type="chain" id="PRO_5045879606" evidence="1">
    <location>
        <begin position="25"/>
        <end position="238"/>
    </location>
</feature>
<keyword evidence="1" id="KW-0732">Signal</keyword>
<evidence type="ECO:0000313" key="2">
    <source>
        <dbReference type="EMBL" id="MDC8832112.1"/>
    </source>
</evidence>